<comment type="caution">
    <text evidence="2">The sequence shown here is derived from an EMBL/GenBank/DDBJ whole genome shotgun (WGS) entry which is preliminary data.</text>
</comment>
<gene>
    <name evidence="2" type="ORF">G3R41_20575</name>
    <name evidence="1" type="ORF">GCU67_19860</name>
</gene>
<dbReference type="RefSeq" id="WP_163613095.1">
    <property type="nucleotide sequence ID" value="NZ_JAAGWB010000066.1"/>
</dbReference>
<sequence length="126" mass="13331">MRLNEVAQHTWDVTVGLDPAATVDATTAGLMLTLLSDQLSFMLALTAQPDALSEPTEVAAGDWTLVVDQSARLVPAGTDPLATFTGTTESFYRLLGGRLAERHTPAGTAVTGSVTLDDLRRVFPGF</sequence>
<reference evidence="2 4" key="2">
    <citation type="submission" date="2020-02" db="EMBL/GenBank/DDBJ databases">
        <title>The WGS of Modestobacter muralis DSM 100205.</title>
        <authorList>
            <person name="Jiang Z."/>
        </authorList>
    </citation>
    <scope>NUCLEOTIDE SEQUENCE [LARGE SCALE GENOMIC DNA]</scope>
    <source>
        <strain evidence="2 4">DSM 100205</strain>
    </source>
</reference>
<protein>
    <recommendedName>
        <fullName evidence="5">SCP2 sterol-binding domain-containing protein</fullName>
    </recommendedName>
</protein>
<evidence type="ECO:0000313" key="2">
    <source>
        <dbReference type="EMBL" id="NEN53303.1"/>
    </source>
</evidence>
<evidence type="ECO:0000313" key="1">
    <source>
        <dbReference type="EMBL" id="NEK96403.1"/>
    </source>
</evidence>
<dbReference type="EMBL" id="JAAGWH010000063">
    <property type="protein sequence ID" value="NEK96403.1"/>
    <property type="molecule type" value="Genomic_DNA"/>
</dbReference>
<proteinExistence type="predicted"/>
<dbReference type="EMBL" id="JAAGWB010000066">
    <property type="protein sequence ID" value="NEN53303.1"/>
    <property type="molecule type" value="Genomic_DNA"/>
</dbReference>
<evidence type="ECO:0008006" key="5">
    <source>
        <dbReference type="Google" id="ProtNLM"/>
    </source>
</evidence>
<accession>A0A6P0HDK3</accession>
<keyword evidence="3" id="KW-1185">Reference proteome</keyword>
<evidence type="ECO:0000313" key="4">
    <source>
        <dbReference type="Proteomes" id="UP000471152"/>
    </source>
</evidence>
<dbReference type="Proteomes" id="UP000468828">
    <property type="component" value="Unassembled WGS sequence"/>
</dbReference>
<dbReference type="Proteomes" id="UP000471152">
    <property type="component" value="Unassembled WGS sequence"/>
</dbReference>
<reference evidence="1 3" key="1">
    <citation type="submission" date="2020-01" db="EMBL/GenBank/DDBJ databases">
        <title>the WGS Modestobacter muralis CPCC 204518.</title>
        <authorList>
            <person name="Jiang Z."/>
        </authorList>
    </citation>
    <scope>NUCLEOTIDE SEQUENCE [LARGE SCALE GENOMIC DNA]</scope>
    <source>
        <strain evidence="1 3">DSM 100205</strain>
    </source>
</reference>
<name>A0A6P0HDK3_9ACTN</name>
<dbReference type="AlphaFoldDB" id="A0A6P0HDK3"/>
<evidence type="ECO:0000313" key="3">
    <source>
        <dbReference type="Proteomes" id="UP000468828"/>
    </source>
</evidence>
<organism evidence="2 4">
    <name type="scientific">Modestobacter muralis</name>
    <dbReference type="NCBI Taxonomy" id="1608614"/>
    <lineage>
        <taxon>Bacteria</taxon>
        <taxon>Bacillati</taxon>
        <taxon>Actinomycetota</taxon>
        <taxon>Actinomycetes</taxon>
        <taxon>Geodermatophilales</taxon>
        <taxon>Geodermatophilaceae</taxon>
        <taxon>Modestobacter</taxon>
    </lineage>
</organism>